<gene>
    <name evidence="2" type="ORF">NCAST_05_03880</name>
</gene>
<dbReference type="InterPro" id="IPR019004">
    <property type="entry name" value="YqeY/Aim41"/>
</dbReference>
<name>U5E6N1_NOCAS</name>
<keyword evidence="3" id="KW-1185">Reference proteome</keyword>
<dbReference type="Pfam" id="PF09424">
    <property type="entry name" value="YqeY"/>
    <property type="match status" value="1"/>
</dbReference>
<comment type="caution">
    <text evidence="2">The sequence shown here is derived from an EMBL/GenBank/DDBJ whole genome shotgun (WGS) entry which is preliminary data.</text>
</comment>
<feature type="region of interest" description="Disordered" evidence="1">
    <location>
        <begin position="1"/>
        <end position="32"/>
    </location>
</feature>
<evidence type="ECO:0000313" key="2">
    <source>
        <dbReference type="EMBL" id="GAD81951.1"/>
    </source>
</evidence>
<dbReference type="STRING" id="1824.SAMN05444423_106282"/>
<dbReference type="PANTHER" id="PTHR28055:SF1">
    <property type="entry name" value="ALTERED INHERITANCE OF MITOCHONDRIA PROTEIN 41, MITOCHONDRIAL"/>
    <property type="match status" value="1"/>
</dbReference>
<dbReference type="Proteomes" id="UP000017048">
    <property type="component" value="Unassembled WGS sequence"/>
</dbReference>
<evidence type="ECO:0000256" key="1">
    <source>
        <dbReference type="SAM" id="MobiDB-lite"/>
    </source>
</evidence>
<sequence>MTPRGSQAKSFDGSRFPSLPSAFMTTESLGTPDQALRERLRAALKPAMKARDRSAVAALRSVLGAIDNAEAIDAPEVKAGALEDSAVGLGAAEMPRRELSEDDIAAIVRREIDERRSAAAEYGRLGQSERQDSLTAEADALAALL</sequence>
<dbReference type="InterPro" id="IPR042184">
    <property type="entry name" value="YqeY/Aim41_N"/>
</dbReference>
<dbReference type="AlphaFoldDB" id="U5E6N1"/>
<dbReference type="EMBL" id="BAFO02000005">
    <property type="protein sequence ID" value="GAD81951.1"/>
    <property type="molecule type" value="Genomic_DNA"/>
</dbReference>
<organism evidence="2 3">
    <name type="scientific">Nocardia asteroides NBRC 15531</name>
    <dbReference type="NCBI Taxonomy" id="1110697"/>
    <lineage>
        <taxon>Bacteria</taxon>
        <taxon>Bacillati</taxon>
        <taxon>Actinomycetota</taxon>
        <taxon>Actinomycetes</taxon>
        <taxon>Mycobacteriales</taxon>
        <taxon>Nocardiaceae</taxon>
        <taxon>Nocardia</taxon>
    </lineage>
</organism>
<dbReference type="Gene3D" id="1.10.1510.10">
    <property type="entry name" value="Uncharacterised protein YqeY/AIM41 PF09424, N-terminal domain"/>
    <property type="match status" value="1"/>
</dbReference>
<evidence type="ECO:0000313" key="3">
    <source>
        <dbReference type="Proteomes" id="UP000017048"/>
    </source>
</evidence>
<accession>U5E6N1</accession>
<dbReference type="PANTHER" id="PTHR28055">
    <property type="entry name" value="ALTERED INHERITANCE OF MITOCHONDRIA PROTEIN 41, MITOCHONDRIAL"/>
    <property type="match status" value="1"/>
</dbReference>
<dbReference type="eggNOG" id="COG1610">
    <property type="taxonomic scope" value="Bacteria"/>
</dbReference>
<proteinExistence type="predicted"/>
<protein>
    <recommendedName>
        <fullName evidence="4">GatB/YqeY domain-containing protein</fullName>
    </recommendedName>
</protein>
<evidence type="ECO:0008006" key="4">
    <source>
        <dbReference type="Google" id="ProtNLM"/>
    </source>
</evidence>
<reference evidence="2 3" key="1">
    <citation type="journal article" date="2014" name="BMC Genomics">
        <title>Genome based analysis of type-I polyketide synthase and nonribosomal peptide synthetase gene clusters in seven strains of five representative Nocardia species.</title>
        <authorList>
            <person name="Komaki H."/>
            <person name="Ichikawa N."/>
            <person name="Hosoyama A."/>
            <person name="Takahashi-Nakaguchi A."/>
            <person name="Matsuzawa T."/>
            <person name="Suzuki K."/>
            <person name="Fujita N."/>
            <person name="Gonoi T."/>
        </authorList>
    </citation>
    <scope>NUCLEOTIDE SEQUENCE [LARGE SCALE GENOMIC DNA]</scope>
    <source>
        <strain evidence="2 3">NBRC 15531</strain>
    </source>
</reference>